<comment type="similarity">
    <text evidence="8">Belongs to the methyl-accepting chemotaxis (MCP) protein family.</text>
</comment>
<evidence type="ECO:0000259" key="14">
    <source>
        <dbReference type="PROSITE" id="PS50885"/>
    </source>
</evidence>
<evidence type="ECO:0000259" key="13">
    <source>
        <dbReference type="PROSITE" id="PS50192"/>
    </source>
</evidence>
<organism evidence="15 16">
    <name type="scientific">Magnetospirillum fulvum</name>
    <name type="common">Rhodospirillum fulvum</name>
    <dbReference type="NCBI Taxonomy" id="1082"/>
    <lineage>
        <taxon>Bacteria</taxon>
        <taxon>Pseudomonadati</taxon>
        <taxon>Pseudomonadota</taxon>
        <taxon>Alphaproteobacteria</taxon>
        <taxon>Rhodospirillales</taxon>
        <taxon>Rhodospirillaceae</taxon>
        <taxon>Magnetospirillum</taxon>
    </lineage>
</organism>
<evidence type="ECO:0000256" key="4">
    <source>
        <dbReference type="ARBA" id="ARBA00022692"/>
    </source>
</evidence>
<evidence type="ECO:0000256" key="3">
    <source>
        <dbReference type="ARBA" id="ARBA00022519"/>
    </source>
</evidence>
<dbReference type="InterPro" id="IPR004090">
    <property type="entry name" value="Chemotax_Me-accpt_rcpt"/>
</dbReference>
<dbReference type="SUPFAM" id="SSF58104">
    <property type="entry name" value="Methyl-accepting chemotaxis protein (MCP) signaling domain"/>
    <property type="match status" value="1"/>
</dbReference>
<dbReference type="GO" id="GO:0006935">
    <property type="term" value="P:chemotaxis"/>
    <property type="evidence" value="ECO:0007669"/>
    <property type="project" value="InterPro"/>
</dbReference>
<dbReference type="Gene3D" id="3.30.450.20">
    <property type="entry name" value="PAS domain"/>
    <property type="match status" value="1"/>
</dbReference>
<dbReference type="PANTHER" id="PTHR32089:SF112">
    <property type="entry name" value="LYSOZYME-LIKE PROTEIN-RELATED"/>
    <property type="match status" value="1"/>
</dbReference>
<feature type="domain" description="T-SNARE coiled-coil homology" evidence="13">
    <location>
        <begin position="459"/>
        <end position="521"/>
    </location>
</feature>
<keyword evidence="16" id="KW-1185">Reference proteome</keyword>
<keyword evidence="7 9" id="KW-0807">Transducer</keyword>
<name>A0A1H6GZX3_MAGFU</name>
<dbReference type="PANTHER" id="PTHR32089">
    <property type="entry name" value="METHYL-ACCEPTING CHEMOTAXIS PROTEIN MCPB"/>
    <property type="match status" value="1"/>
</dbReference>
<feature type="transmembrane region" description="Helical" evidence="11">
    <location>
        <begin position="12"/>
        <end position="30"/>
    </location>
</feature>
<evidence type="ECO:0000256" key="5">
    <source>
        <dbReference type="ARBA" id="ARBA00022989"/>
    </source>
</evidence>
<dbReference type="InterPro" id="IPR004089">
    <property type="entry name" value="MCPsignal_dom"/>
</dbReference>
<evidence type="ECO:0000259" key="12">
    <source>
        <dbReference type="PROSITE" id="PS50111"/>
    </source>
</evidence>
<dbReference type="InterPro" id="IPR000727">
    <property type="entry name" value="T_SNARE_dom"/>
</dbReference>
<reference evidence="16" key="1">
    <citation type="submission" date="2016-10" db="EMBL/GenBank/DDBJ databases">
        <authorList>
            <person name="Varghese N."/>
            <person name="Submissions S."/>
        </authorList>
    </citation>
    <scope>NUCLEOTIDE SEQUENCE [LARGE SCALE GENOMIC DNA]</scope>
    <source>
        <strain evidence="16">DSM 13234</strain>
    </source>
</reference>
<dbReference type="AlphaFoldDB" id="A0A1H6GZX3"/>
<dbReference type="SMART" id="SM00304">
    <property type="entry name" value="HAMP"/>
    <property type="match status" value="1"/>
</dbReference>
<dbReference type="SMART" id="SM01049">
    <property type="entry name" value="Cache_2"/>
    <property type="match status" value="1"/>
</dbReference>
<evidence type="ECO:0000256" key="9">
    <source>
        <dbReference type="PROSITE-ProRule" id="PRU00284"/>
    </source>
</evidence>
<feature type="domain" description="Methyl-accepting transducer" evidence="12">
    <location>
        <begin position="300"/>
        <end position="536"/>
    </location>
</feature>
<evidence type="ECO:0000256" key="8">
    <source>
        <dbReference type="ARBA" id="ARBA00029447"/>
    </source>
</evidence>
<evidence type="ECO:0000256" key="11">
    <source>
        <dbReference type="SAM" id="Phobius"/>
    </source>
</evidence>
<feature type="compositionally biased region" description="Polar residues" evidence="10">
    <location>
        <begin position="328"/>
        <end position="339"/>
    </location>
</feature>
<accession>A0A1H6GZX3</accession>
<dbReference type="InterPro" id="IPR003660">
    <property type="entry name" value="HAMP_dom"/>
</dbReference>
<comment type="subcellular location">
    <subcellularLocation>
        <location evidence="1">Cell inner membrane</location>
        <topology evidence="1">Multi-pass membrane protein</topology>
    </subcellularLocation>
</comment>
<keyword evidence="6 11" id="KW-0472">Membrane</keyword>
<evidence type="ECO:0000256" key="6">
    <source>
        <dbReference type="ARBA" id="ARBA00023136"/>
    </source>
</evidence>
<dbReference type="GO" id="GO:0005886">
    <property type="term" value="C:plasma membrane"/>
    <property type="evidence" value="ECO:0007669"/>
    <property type="project" value="UniProtKB-SubCell"/>
</dbReference>
<feature type="region of interest" description="Disordered" evidence="10">
    <location>
        <begin position="311"/>
        <end position="339"/>
    </location>
</feature>
<dbReference type="PROSITE" id="PS50111">
    <property type="entry name" value="CHEMOTAXIS_TRANSDUC_2"/>
    <property type="match status" value="1"/>
</dbReference>
<dbReference type="Pfam" id="PF00672">
    <property type="entry name" value="HAMP"/>
    <property type="match status" value="1"/>
</dbReference>
<gene>
    <name evidence="15" type="ORF">SAMN04244559_00804</name>
</gene>
<dbReference type="Pfam" id="PF00015">
    <property type="entry name" value="MCPsignal"/>
    <property type="match status" value="1"/>
</dbReference>
<evidence type="ECO:0000256" key="7">
    <source>
        <dbReference type="ARBA" id="ARBA00023224"/>
    </source>
</evidence>
<dbReference type="SMART" id="SM00283">
    <property type="entry name" value="MA"/>
    <property type="match status" value="1"/>
</dbReference>
<evidence type="ECO:0000256" key="1">
    <source>
        <dbReference type="ARBA" id="ARBA00004429"/>
    </source>
</evidence>
<evidence type="ECO:0000256" key="2">
    <source>
        <dbReference type="ARBA" id="ARBA00022475"/>
    </source>
</evidence>
<feature type="domain" description="HAMP" evidence="14">
    <location>
        <begin position="214"/>
        <end position="266"/>
    </location>
</feature>
<evidence type="ECO:0000256" key="10">
    <source>
        <dbReference type="SAM" id="MobiDB-lite"/>
    </source>
</evidence>
<dbReference type="Pfam" id="PF08269">
    <property type="entry name" value="dCache_2"/>
    <property type="match status" value="1"/>
</dbReference>
<dbReference type="EMBL" id="FNWO01000002">
    <property type="protein sequence ID" value="SEH29107.1"/>
    <property type="molecule type" value="Genomic_DNA"/>
</dbReference>
<dbReference type="PROSITE" id="PS50885">
    <property type="entry name" value="HAMP"/>
    <property type="match status" value="1"/>
</dbReference>
<protein>
    <submittedName>
        <fullName evidence="15">Methyl-accepting chemotaxis sensory transducer with Cache sensor</fullName>
    </submittedName>
</protein>
<dbReference type="PRINTS" id="PR00260">
    <property type="entry name" value="CHEMTRNSDUCR"/>
</dbReference>
<keyword evidence="3" id="KW-0997">Cell inner membrane</keyword>
<dbReference type="CDD" id="cd06225">
    <property type="entry name" value="HAMP"/>
    <property type="match status" value="1"/>
</dbReference>
<dbReference type="InterPro" id="IPR033480">
    <property type="entry name" value="sCache_2"/>
</dbReference>
<dbReference type="RefSeq" id="WP_074765740.1">
    <property type="nucleotide sequence ID" value="NZ_FNWO01000002.1"/>
</dbReference>
<evidence type="ECO:0000313" key="16">
    <source>
        <dbReference type="Proteomes" id="UP000182983"/>
    </source>
</evidence>
<dbReference type="Proteomes" id="UP000182983">
    <property type="component" value="Unassembled WGS sequence"/>
</dbReference>
<sequence length="562" mass="58880">MAIELRRMPIYIRLGLIVIVAVVITMFDLVGSLRQYSDMIHSARLDRVKTAVEAAHSIAANFAARAAKGEMTTEAAQEAAKAAIHDLRYAGNEYVFIVSLDGVVQLQPSNDGLVGKNLIGLKDVNGIAFIAETIKVVREKGEGSVEYHWPKSGSSIPEPKLSFVKGIPEWGWAIGTGVYTDDIAATVQALTLREGARALAELALLVLLAALIGRAIARPLRTLTGEMRRLAGGDLSVEITRDQGAEIGEMQAAVQIFKDNAAEIRRLTEAQEETQRQAESQRRALLLSLAEEFERSVNRVVEDVSNAAGRLSSTAESMAADTDDATRQSDTVATATGEASANVQTVAAATEELSSSITEISRQVNQSAAISSAAVDAARHTDSIVRGLSEAAQKIGDVVNLINDIASQTNLLALNATIEAARAGDAGKGFAVVAGEVKHLANQTGRATDEIAQQVSGVQGATREAVTAISGIASTIEEISRIGAAIASAVEQQGAATQEISRNTQQAATGTGIVTQTVGRVASAVSKAGQSAQDVRVQAGQLAGDSAALKQAVARFLDGIRA</sequence>
<dbReference type="PROSITE" id="PS50192">
    <property type="entry name" value="T_SNARE"/>
    <property type="match status" value="1"/>
</dbReference>
<dbReference type="Gene3D" id="1.10.8.500">
    <property type="entry name" value="HAMP domain in histidine kinase"/>
    <property type="match status" value="1"/>
</dbReference>
<proteinExistence type="inferred from homology"/>
<dbReference type="InterPro" id="IPR004010">
    <property type="entry name" value="Double_Cache_2"/>
</dbReference>
<keyword evidence="2" id="KW-1003">Cell membrane</keyword>
<dbReference type="GO" id="GO:0007165">
    <property type="term" value="P:signal transduction"/>
    <property type="evidence" value="ECO:0007669"/>
    <property type="project" value="UniProtKB-KW"/>
</dbReference>
<keyword evidence="4 11" id="KW-0812">Transmembrane</keyword>
<dbReference type="Gene3D" id="1.10.287.950">
    <property type="entry name" value="Methyl-accepting chemotaxis protein"/>
    <property type="match status" value="1"/>
</dbReference>
<evidence type="ECO:0000313" key="15">
    <source>
        <dbReference type="EMBL" id="SEH29107.1"/>
    </source>
</evidence>
<dbReference type="GO" id="GO:0004888">
    <property type="term" value="F:transmembrane signaling receptor activity"/>
    <property type="evidence" value="ECO:0007669"/>
    <property type="project" value="InterPro"/>
</dbReference>
<keyword evidence="5 11" id="KW-1133">Transmembrane helix</keyword>